<dbReference type="NCBIfam" id="TIGR03317">
    <property type="entry name" value="ygfZ_signature"/>
    <property type="match status" value="1"/>
</dbReference>
<feature type="domain" description="CAF17 C-terminal" evidence="2">
    <location>
        <begin position="213"/>
        <end position="278"/>
    </location>
</feature>
<dbReference type="GO" id="GO:0032259">
    <property type="term" value="P:methylation"/>
    <property type="evidence" value="ECO:0007669"/>
    <property type="project" value="UniProtKB-KW"/>
</dbReference>
<dbReference type="InterPro" id="IPR057460">
    <property type="entry name" value="CAF17_C"/>
</dbReference>
<dbReference type="PANTHER" id="PTHR22602">
    <property type="entry name" value="TRANSFERASE CAF17, MITOCHONDRIAL-RELATED"/>
    <property type="match status" value="1"/>
</dbReference>
<keyword evidence="4" id="KW-1185">Reference proteome</keyword>
<evidence type="ECO:0000313" key="3">
    <source>
        <dbReference type="EMBL" id="AZU04877.1"/>
    </source>
</evidence>
<dbReference type="RefSeq" id="WP_127568194.1">
    <property type="nucleotide sequence ID" value="NZ_BMFB01000001.1"/>
</dbReference>
<accession>A0A3T0EC55</accession>
<dbReference type="Proteomes" id="UP000286954">
    <property type="component" value="Chromosome"/>
</dbReference>
<keyword evidence="3" id="KW-0808">Transferase</keyword>
<dbReference type="EMBL" id="CP018911">
    <property type="protein sequence ID" value="AZU04877.1"/>
    <property type="molecule type" value="Genomic_DNA"/>
</dbReference>
<dbReference type="AlphaFoldDB" id="A0A3T0EC55"/>
<dbReference type="KEGG" id="gak:X907_2362"/>
<evidence type="ECO:0000259" key="2">
    <source>
        <dbReference type="Pfam" id="PF25455"/>
    </source>
</evidence>
<dbReference type="OrthoDB" id="9796287at2"/>
<dbReference type="InterPro" id="IPR017703">
    <property type="entry name" value="YgfZ/GCV_T_CS"/>
</dbReference>
<dbReference type="Gene3D" id="3.30.1360.120">
    <property type="entry name" value="Probable tRNA modification gtpase trme, domain 1"/>
    <property type="match status" value="2"/>
</dbReference>
<dbReference type="Pfam" id="PF25455">
    <property type="entry name" value="Beta-barrel_CAF17_C"/>
    <property type="match status" value="1"/>
</dbReference>
<dbReference type="GO" id="GO:0016226">
    <property type="term" value="P:iron-sulfur cluster assembly"/>
    <property type="evidence" value="ECO:0007669"/>
    <property type="project" value="TreeGrafter"/>
</dbReference>
<evidence type="ECO:0000313" key="4">
    <source>
        <dbReference type="Proteomes" id="UP000286954"/>
    </source>
</evidence>
<protein>
    <submittedName>
        <fullName evidence="3">Putative aminomethyltransferase</fullName>
    </submittedName>
</protein>
<keyword evidence="3" id="KW-0489">Methyltransferase</keyword>
<dbReference type="InterPro" id="IPR045179">
    <property type="entry name" value="YgfZ/GcvT"/>
</dbReference>
<dbReference type="GO" id="GO:0008168">
    <property type="term" value="F:methyltransferase activity"/>
    <property type="evidence" value="ECO:0007669"/>
    <property type="project" value="UniProtKB-KW"/>
</dbReference>
<evidence type="ECO:0000256" key="1">
    <source>
        <dbReference type="ARBA" id="ARBA00022946"/>
    </source>
</evidence>
<dbReference type="InterPro" id="IPR027266">
    <property type="entry name" value="TrmE/GcvT-like"/>
</dbReference>
<dbReference type="PANTHER" id="PTHR22602:SF0">
    <property type="entry name" value="TRANSFERASE CAF17, MITOCHONDRIAL-RELATED"/>
    <property type="match status" value="1"/>
</dbReference>
<dbReference type="SUPFAM" id="SSF103025">
    <property type="entry name" value="Folate-binding domain"/>
    <property type="match status" value="1"/>
</dbReference>
<name>A0A3T0EC55_9PROT</name>
<proteinExistence type="predicted"/>
<keyword evidence="1" id="KW-0809">Transit peptide</keyword>
<reference evidence="3 4" key="1">
    <citation type="submission" date="2016-12" db="EMBL/GenBank/DDBJ databases">
        <title>The genome of dimorphic prosthecate Glycocaulis alkaliphilus 6b-8t, isolated from crude oil dictates its adaptability in petroleum environments.</title>
        <authorList>
            <person name="Wu X.-L."/>
            <person name="Geng S."/>
        </authorList>
    </citation>
    <scope>NUCLEOTIDE SEQUENCE [LARGE SCALE GENOMIC DNA]</scope>
    <source>
        <strain evidence="3 4">6B-8</strain>
    </source>
</reference>
<gene>
    <name evidence="3" type="ORF">X907_2362</name>
</gene>
<organism evidence="3 4">
    <name type="scientific">Glycocaulis alkaliphilus</name>
    <dbReference type="NCBI Taxonomy" id="1434191"/>
    <lineage>
        <taxon>Bacteria</taxon>
        <taxon>Pseudomonadati</taxon>
        <taxon>Pseudomonadota</taxon>
        <taxon>Alphaproteobacteria</taxon>
        <taxon>Maricaulales</taxon>
        <taxon>Maricaulaceae</taxon>
        <taxon>Glycocaulis</taxon>
    </lineage>
</organism>
<sequence length="281" mass="29482">MGHIEAMSDTGFLTRLSHRAVIHITGTDARDFLQRVVTNGPQGVTPGKALGSALLTPQGKVLADFIFLDDGEGGLFVDVPRSEADALLKRFTLYRLRAKAELVLRDDLAVAAARGDGTAALEAAALALAPDPRGPGLGMRAIVPATAEIGEDTSGYFAANAAAYVTEMPLDYGPTEVFSTDVNHDLLHMIDYKKGCFVGQEVASRMHRKGGVRKRTAYLTGQGGFAQGAPVTAGETPLGEILSGGQGFALALLRVDRLEAADQPVMVDGQPVTVNLPSAPS</sequence>